<dbReference type="Proteomes" id="UP001596098">
    <property type="component" value="Unassembled WGS sequence"/>
</dbReference>
<dbReference type="PROSITE" id="PS51186">
    <property type="entry name" value="GNAT"/>
    <property type="match status" value="1"/>
</dbReference>
<evidence type="ECO:0000259" key="2">
    <source>
        <dbReference type="PROSITE" id="PS51186"/>
    </source>
</evidence>
<dbReference type="InterPro" id="IPR000182">
    <property type="entry name" value="GNAT_dom"/>
</dbReference>
<sequence length="228" mass="24348">MSRTTVPLTPALWDALPDDVAGALPWTRLREDPRHAERDGREWIEVVLAERGTCGRALVWDDRVVGALVHAPASHLPGLAQVPAGPPADDAVVLVAVWIAPEARGGGGARMLLQATARDLVVRDVAGLEAYGASRRWRGRAARHGVVLSTRFLGAVGFTPRRRRGGVTRMRMELRGTRWWTTELQAVLARTWTALRPGGLRPGAVGAEMTPAAGPDTRSGTAAGGRSG</sequence>
<reference evidence="4" key="1">
    <citation type="journal article" date="2019" name="Int. J. Syst. Evol. Microbiol.">
        <title>The Global Catalogue of Microorganisms (GCM) 10K type strain sequencing project: providing services to taxonomists for standard genome sequencing and annotation.</title>
        <authorList>
            <consortium name="The Broad Institute Genomics Platform"/>
            <consortium name="The Broad Institute Genome Sequencing Center for Infectious Disease"/>
            <person name="Wu L."/>
            <person name="Ma J."/>
        </authorList>
    </citation>
    <scope>NUCLEOTIDE SEQUENCE [LARGE SCALE GENOMIC DNA]</scope>
    <source>
        <strain evidence="4">DFY28</strain>
    </source>
</reference>
<dbReference type="SUPFAM" id="SSF55729">
    <property type="entry name" value="Acyl-CoA N-acyltransferases (Nat)"/>
    <property type="match status" value="1"/>
</dbReference>
<evidence type="ECO:0000313" key="3">
    <source>
        <dbReference type="EMBL" id="MFC6154860.1"/>
    </source>
</evidence>
<dbReference type="EMBL" id="JBHSQI010000009">
    <property type="protein sequence ID" value="MFC6154860.1"/>
    <property type="molecule type" value="Genomic_DNA"/>
</dbReference>
<dbReference type="RefSeq" id="WP_128222038.1">
    <property type="nucleotide sequence ID" value="NZ_CP034929.1"/>
</dbReference>
<evidence type="ECO:0000256" key="1">
    <source>
        <dbReference type="SAM" id="MobiDB-lite"/>
    </source>
</evidence>
<dbReference type="InterPro" id="IPR016181">
    <property type="entry name" value="Acyl_CoA_acyltransferase"/>
</dbReference>
<dbReference type="Gene3D" id="3.40.630.30">
    <property type="match status" value="1"/>
</dbReference>
<proteinExistence type="predicted"/>
<name>A0ABW1R2T5_9ACTN</name>
<feature type="region of interest" description="Disordered" evidence="1">
    <location>
        <begin position="205"/>
        <end position="228"/>
    </location>
</feature>
<keyword evidence="4" id="KW-1185">Reference proteome</keyword>
<protein>
    <submittedName>
        <fullName evidence="3">GNAT family N-acetyltransferase</fullName>
    </submittedName>
</protein>
<feature type="domain" description="N-acetyltransferase" evidence="2">
    <location>
        <begin position="3"/>
        <end position="175"/>
    </location>
</feature>
<gene>
    <name evidence="3" type="ORF">ACFPWU_14430</name>
</gene>
<evidence type="ECO:0000313" key="4">
    <source>
        <dbReference type="Proteomes" id="UP001596098"/>
    </source>
</evidence>
<accession>A0ABW1R2T5</accession>
<comment type="caution">
    <text evidence="3">The sequence shown here is derived from an EMBL/GenBank/DDBJ whole genome shotgun (WGS) entry which is preliminary data.</text>
</comment>
<organism evidence="3 4">
    <name type="scientific">Nocardioides yefusunii</name>
    <dbReference type="NCBI Taxonomy" id="2500546"/>
    <lineage>
        <taxon>Bacteria</taxon>
        <taxon>Bacillati</taxon>
        <taxon>Actinomycetota</taxon>
        <taxon>Actinomycetes</taxon>
        <taxon>Propionibacteriales</taxon>
        <taxon>Nocardioidaceae</taxon>
        <taxon>Nocardioides</taxon>
    </lineage>
</organism>